<dbReference type="EMBL" id="SRLO01001042">
    <property type="protein sequence ID" value="TNN42355.1"/>
    <property type="molecule type" value="Genomic_DNA"/>
</dbReference>
<dbReference type="AlphaFoldDB" id="A0A4Z2FN85"/>
<evidence type="ECO:0000313" key="1">
    <source>
        <dbReference type="EMBL" id="TNN42355.1"/>
    </source>
</evidence>
<comment type="caution">
    <text evidence="1">The sequence shown here is derived from an EMBL/GenBank/DDBJ whole genome shotgun (WGS) entry which is preliminary data.</text>
</comment>
<organism evidence="1 2">
    <name type="scientific">Liparis tanakae</name>
    <name type="common">Tanaka's snailfish</name>
    <dbReference type="NCBI Taxonomy" id="230148"/>
    <lineage>
        <taxon>Eukaryota</taxon>
        <taxon>Metazoa</taxon>
        <taxon>Chordata</taxon>
        <taxon>Craniata</taxon>
        <taxon>Vertebrata</taxon>
        <taxon>Euteleostomi</taxon>
        <taxon>Actinopterygii</taxon>
        <taxon>Neopterygii</taxon>
        <taxon>Teleostei</taxon>
        <taxon>Neoteleostei</taxon>
        <taxon>Acanthomorphata</taxon>
        <taxon>Eupercaria</taxon>
        <taxon>Perciformes</taxon>
        <taxon>Cottioidei</taxon>
        <taxon>Cottales</taxon>
        <taxon>Liparidae</taxon>
        <taxon>Liparis</taxon>
    </lineage>
</organism>
<proteinExistence type="predicted"/>
<reference evidence="1 2" key="1">
    <citation type="submission" date="2019-03" db="EMBL/GenBank/DDBJ databases">
        <title>First draft genome of Liparis tanakae, snailfish: a comprehensive survey of snailfish specific genes.</title>
        <authorList>
            <person name="Kim W."/>
            <person name="Song I."/>
            <person name="Jeong J.-H."/>
            <person name="Kim D."/>
            <person name="Kim S."/>
            <person name="Ryu S."/>
            <person name="Song J.Y."/>
            <person name="Lee S.K."/>
        </authorList>
    </citation>
    <scope>NUCLEOTIDE SEQUENCE [LARGE SCALE GENOMIC DNA]</scope>
    <source>
        <tissue evidence="1">Muscle</tissue>
    </source>
</reference>
<gene>
    <name evidence="1" type="ORF">EYF80_047472</name>
</gene>
<accession>A0A4Z2FN85</accession>
<sequence>MRNLEDEWREVAIVFEVKWSEGEAKASSSEAAAGGHLDIAERKTHGPWQHIAGPDDWSKEEPTLPRLLRPLDSIYDVCQRQVSHLNINADCFRFDSTTEAELLNKVKSRGGGFRVDASSGEEPGNIAACYPPAVNAMYS</sequence>
<protein>
    <submittedName>
        <fullName evidence="1">Uncharacterized protein</fullName>
    </submittedName>
</protein>
<keyword evidence="2" id="KW-1185">Reference proteome</keyword>
<name>A0A4Z2FN85_9TELE</name>
<dbReference type="Proteomes" id="UP000314294">
    <property type="component" value="Unassembled WGS sequence"/>
</dbReference>
<evidence type="ECO:0000313" key="2">
    <source>
        <dbReference type="Proteomes" id="UP000314294"/>
    </source>
</evidence>